<feature type="domain" description="TonB-dependent receptor plug" evidence="12">
    <location>
        <begin position="59"/>
        <end position="173"/>
    </location>
</feature>
<keyword evidence="10" id="KW-0732">Signal</keyword>
<dbReference type="InterPro" id="IPR039426">
    <property type="entry name" value="TonB-dep_rcpt-like"/>
</dbReference>
<evidence type="ECO:0000256" key="3">
    <source>
        <dbReference type="ARBA" id="ARBA00022452"/>
    </source>
</evidence>
<dbReference type="eggNOG" id="COG1629">
    <property type="taxonomic scope" value="Bacteria"/>
</dbReference>
<dbReference type="Proteomes" id="UP000056090">
    <property type="component" value="Chromosome"/>
</dbReference>
<dbReference type="Pfam" id="PF00593">
    <property type="entry name" value="TonB_dep_Rec_b-barrel"/>
    <property type="match status" value="1"/>
</dbReference>
<dbReference type="CDD" id="cd01347">
    <property type="entry name" value="ligand_gated_channel"/>
    <property type="match status" value="1"/>
</dbReference>
<dbReference type="SUPFAM" id="SSF56935">
    <property type="entry name" value="Porins"/>
    <property type="match status" value="1"/>
</dbReference>
<keyword evidence="14" id="KW-1185">Reference proteome</keyword>
<keyword evidence="6 8" id="KW-0472">Membrane</keyword>
<comment type="subcellular location">
    <subcellularLocation>
        <location evidence="1 8">Cell outer membrane</location>
        <topology evidence="1 8">Multi-pass membrane protein</topology>
    </subcellularLocation>
</comment>
<dbReference type="Pfam" id="PF07715">
    <property type="entry name" value="Plug"/>
    <property type="match status" value="1"/>
</dbReference>
<keyword evidence="3 8" id="KW-1134">Transmembrane beta strand</keyword>
<evidence type="ECO:0000256" key="4">
    <source>
        <dbReference type="ARBA" id="ARBA00022692"/>
    </source>
</evidence>
<evidence type="ECO:0000256" key="5">
    <source>
        <dbReference type="ARBA" id="ARBA00023077"/>
    </source>
</evidence>
<dbReference type="KEGG" id="aal:EP13_16360"/>
<dbReference type="GO" id="GO:0009279">
    <property type="term" value="C:cell outer membrane"/>
    <property type="evidence" value="ECO:0007669"/>
    <property type="project" value="UniProtKB-SubCell"/>
</dbReference>
<evidence type="ECO:0000259" key="12">
    <source>
        <dbReference type="Pfam" id="PF07715"/>
    </source>
</evidence>
<dbReference type="eggNOG" id="COG4771">
    <property type="taxonomic scope" value="Bacteria"/>
</dbReference>
<dbReference type="PANTHER" id="PTHR47234:SF2">
    <property type="entry name" value="TONB-DEPENDENT RECEPTOR"/>
    <property type="match status" value="1"/>
</dbReference>
<evidence type="ECO:0000256" key="6">
    <source>
        <dbReference type="ARBA" id="ARBA00023136"/>
    </source>
</evidence>
<dbReference type="InterPro" id="IPR036942">
    <property type="entry name" value="Beta-barrel_TonB_sf"/>
</dbReference>
<dbReference type="PROSITE" id="PS52016">
    <property type="entry name" value="TONB_DEPENDENT_REC_3"/>
    <property type="match status" value="1"/>
</dbReference>
<dbReference type="InterPro" id="IPR000531">
    <property type="entry name" value="Beta-barrel_TonB"/>
</dbReference>
<dbReference type="InterPro" id="IPR037066">
    <property type="entry name" value="Plug_dom_sf"/>
</dbReference>
<organism evidence="13 14">
    <name type="scientific">Alteromonas australica</name>
    <dbReference type="NCBI Taxonomy" id="589873"/>
    <lineage>
        <taxon>Bacteria</taxon>
        <taxon>Pseudomonadati</taxon>
        <taxon>Pseudomonadota</taxon>
        <taxon>Gammaproteobacteria</taxon>
        <taxon>Alteromonadales</taxon>
        <taxon>Alteromonadaceae</taxon>
        <taxon>Alteromonas/Salinimonas group</taxon>
        <taxon>Alteromonas</taxon>
    </lineage>
</organism>
<evidence type="ECO:0000313" key="14">
    <source>
        <dbReference type="Proteomes" id="UP000056090"/>
    </source>
</evidence>
<dbReference type="Gene3D" id="2.40.170.20">
    <property type="entry name" value="TonB-dependent receptor, beta-barrel domain"/>
    <property type="match status" value="1"/>
</dbReference>
<dbReference type="PANTHER" id="PTHR47234">
    <property type="match status" value="1"/>
</dbReference>
<feature type="domain" description="TonB-dependent receptor-like beta-barrel" evidence="11">
    <location>
        <begin position="346"/>
        <end position="832"/>
    </location>
</feature>
<gene>
    <name evidence="13" type="ORF">EP13_16360</name>
</gene>
<feature type="signal peptide" evidence="10">
    <location>
        <begin position="1"/>
        <end position="31"/>
    </location>
</feature>
<dbReference type="AlphaFoldDB" id="A0A075NZR5"/>
<dbReference type="EMBL" id="CP008849">
    <property type="protein sequence ID" value="AIG00130.1"/>
    <property type="molecule type" value="Genomic_DNA"/>
</dbReference>
<protein>
    <recommendedName>
        <fullName evidence="15">TonB-dependent receptor</fullName>
    </recommendedName>
</protein>
<dbReference type="GeneID" id="78256458"/>
<keyword evidence="4 8" id="KW-0812">Transmembrane</keyword>
<keyword evidence="7 8" id="KW-0998">Cell outer membrane</keyword>
<evidence type="ECO:0000313" key="13">
    <source>
        <dbReference type="EMBL" id="AIG00130.1"/>
    </source>
</evidence>
<sequence>MFDIKKLSLGVRKGLLIAGSASLLTMPQVSAQTVEDNEETEPTERIQVTGSRIKRVDLEAVSPVTVITAESIELSGDTTVADVLRNSSINTFGSFRGQSGYGSGASASSEVNLRGLGAGATLVLMDGRRLPGLGYDGGSSSDMSMIPMSIVERIEILRDGASAIYGSDAVAGVINIITKSEFDGVELGYTFEDPGVDGGNSNQFNMAAGVTNDKGSIVFIAEHANTQEVTDVAVNGEYAGTSYSTYSPVANFLASGSSTLQFNEELCGEVDDTVNVGDRCGYYYGNSTWLYGASEKNSLLTKIEYDISDNLHFVSRFSALQTSTDTRYAATPVSTSTLTIDADNAMNPYDEDGSIYFRTTSLGTRDTTTEKTTFEAVAGLEGYVELGSSEWDWQVYYQRTNAKEEVFNYNLVNDTVVQDLIDSEELDLFNVQGLSVEDWETYNAELLATADHTGTYQSTQQRDIIDASISGEIYSNEHISISAVFGAEYSYLDFEQISDPESGLGIISGGSGGDDVYASRERQSYYTELAVTLPYEVELSAALRYDGYELEGDTGEDISTAEFSDTVPKLGVSWRPTEDLLLRASWGEAFRTPTMSEMFATISYGFPSAYDTYYCDTLGYAESDTSYCSTTQQHLTYYGGNPDLEPENSESLTFGVVYDATDNLSLELSYYQYDYENKIESIDVDDLIAVDTDGTSSNIERNSSGQIVSITSGYINYAQVTTSGLDFTANYNLPTSIGDFGVNLEYSHVFSYEEEGIDYAGELFFPDNRGNITLDWNDGDKWTASWRTLFIGSHGDEYYTYYEFADNYFKHNVTVSYQVNDNVKVSAGVNNLTDELVEFDPGEWRGYDDALYDPLGRTLNFKVQASF</sequence>
<accession>A0A075NZR5</accession>
<dbReference type="RefSeq" id="WP_044058153.1">
    <property type="nucleotide sequence ID" value="NZ_CBCSKJ010000008.1"/>
</dbReference>
<evidence type="ECO:0000256" key="2">
    <source>
        <dbReference type="ARBA" id="ARBA00022448"/>
    </source>
</evidence>
<evidence type="ECO:0008006" key="15">
    <source>
        <dbReference type="Google" id="ProtNLM"/>
    </source>
</evidence>
<feature type="chain" id="PRO_5001707998" description="TonB-dependent receptor" evidence="10">
    <location>
        <begin position="32"/>
        <end position="867"/>
    </location>
</feature>
<evidence type="ECO:0000256" key="9">
    <source>
        <dbReference type="RuleBase" id="RU003357"/>
    </source>
</evidence>
<evidence type="ECO:0000259" key="11">
    <source>
        <dbReference type="Pfam" id="PF00593"/>
    </source>
</evidence>
<name>A0A075NZR5_9ALTE</name>
<evidence type="ECO:0000256" key="8">
    <source>
        <dbReference type="PROSITE-ProRule" id="PRU01360"/>
    </source>
</evidence>
<evidence type="ECO:0000256" key="7">
    <source>
        <dbReference type="ARBA" id="ARBA00023237"/>
    </source>
</evidence>
<evidence type="ECO:0000256" key="10">
    <source>
        <dbReference type="SAM" id="SignalP"/>
    </source>
</evidence>
<keyword evidence="2 8" id="KW-0813">Transport</keyword>
<reference evidence="13 14" key="1">
    <citation type="submission" date="2014-06" db="EMBL/GenBank/DDBJ databases">
        <title>Genomes of Alteromonas australica, a world apart.</title>
        <authorList>
            <person name="Gonzaga A."/>
            <person name="Lopez-Perez M."/>
            <person name="Rodriguez-Valera F."/>
        </authorList>
    </citation>
    <scope>NUCLEOTIDE SEQUENCE [LARGE SCALE GENOMIC DNA]</scope>
    <source>
        <strain evidence="13 14">H 17</strain>
    </source>
</reference>
<comment type="similarity">
    <text evidence="8 9">Belongs to the TonB-dependent receptor family.</text>
</comment>
<proteinExistence type="inferred from homology"/>
<dbReference type="Gene3D" id="2.170.130.10">
    <property type="entry name" value="TonB-dependent receptor, plug domain"/>
    <property type="match status" value="1"/>
</dbReference>
<keyword evidence="5 9" id="KW-0798">TonB box</keyword>
<dbReference type="InterPro" id="IPR012910">
    <property type="entry name" value="Plug_dom"/>
</dbReference>
<evidence type="ECO:0000256" key="1">
    <source>
        <dbReference type="ARBA" id="ARBA00004571"/>
    </source>
</evidence>